<reference evidence="3 4" key="1">
    <citation type="submission" date="2019-10" db="EMBL/GenBank/DDBJ databases">
        <title>Nocardia macrotermitis sp. nov. and Nocardia aurantia sp. nov., isolated from the gut of fungus growing-termite Macrotermes natalensis.</title>
        <authorList>
            <person name="Benndorf R."/>
            <person name="Schwitalla J."/>
            <person name="Martin K."/>
            <person name="De Beer W."/>
            <person name="Kaster A.-K."/>
            <person name="Vollmers J."/>
            <person name="Poulsen M."/>
            <person name="Beemelmanns C."/>
        </authorList>
    </citation>
    <scope>NUCLEOTIDE SEQUENCE [LARGE SCALE GENOMIC DNA]</scope>
    <source>
        <strain evidence="3 4">RB56</strain>
    </source>
</reference>
<evidence type="ECO:0000259" key="2">
    <source>
        <dbReference type="PROSITE" id="PS51903"/>
    </source>
</evidence>
<dbReference type="PROSITE" id="PS51903">
    <property type="entry name" value="CLP_R"/>
    <property type="match status" value="1"/>
</dbReference>
<evidence type="ECO:0000313" key="4">
    <source>
        <dbReference type="Proteomes" id="UP000431401"/>
    </source>
</evidence>
<evidence type="ECO:0000313" key="3">
    <source>
        <dbReference type="EMBL" id="MQY28759.1"/>
    </source>
</evidence>
<dbReference type="EMBL" id="WEGI01000009">
    <property type="protein sequence ID" value="MQY28759.1"/>
    <property type="molecule type" value="Genomic_DNA"/>
</dbReference>
<dbReference type="OrthoDB" id="3532497at2"/>
<organism evidence="3 4">
    <name type="scientific">Nocardia aurantia</name>
    <dbReference type="NCBI Taxonomy" id="2585199"/>
    <lineage>
        <taxon>Bacteria</taxon>
        <taxon>Bacillati</taxon>
        <taxon>Actinomycetota</taxon>
        <taxon>Actinomycetes</taxon>
        <taxon>Mycobacteriales</taxon>
        <taxon>Nocardiaceae</taxon>
        <taxon>Nocardia</taxon>
    </lineage>
</organism>
<dbReference type="InterPro" id="IPR036628">
    <property type="entry name" value="Clp_N_dom_sf"/>
</dbReference>
<gene>
    <name evidence="3" type="ORF">NRB56_43430</name>
</gene>
<dbReference type="Proteomes" id="UP000431401">
    <property type="component" value="Unassembled WGS sequence"/>
</dbReference>
<sequence>MVAIKIGKHITAVLERGREEARAEGAGTVEAAHLLLALAAGENAAACRALAGAGLDHEAVRAALRREFEHSLRAVGVTDLTRQLPPPSPAPRRPAQIGASAKLAIERGVRAAARAEFLPAHLLVGIVRAEAGTVPRALRLAGIDPADIERRVAAELGAEPAR</sequence>
<evidence type="ECO:0000256" key="1">
    <source>
        <dbReference type="PROSITE-ProRule" id="PRU01251"/>
    </source>
</evidence>
<dbReference type="InterPro" id="IPR004176">
    <property type="entry name" value="Clp_R_N"/>
</dbReference>
<dbReference type="RefSeq" id="WP_153344946.1">
    <property type="nucleotide sequence ID" value="NZ_WEGI01000009.1"/>
</dbReference>
<dbReference type="SUPFAM" id="SSF81923">
    <property type="entry name" value="Double Clp-N motif"/>
    <property type="match status" value="1"/>
</dbReference>
<feature type="domain" description="Clp R" evidence="2">
    <location>
        <begin position="1"/>
        <end position="75"/>
    </location>
</feature>
<keyword evidence="1" id="KW-0677">Repeat</keyword>
<dbReference type="Pfam" id="PF02861">
    <property type="entry name" value="Clp_N"/>
    <property type="match status" value="1"/>
</dbReference>
<protein>
    <recommendedName>
        <fullName evidence="2">Clp R domain-containing protein</fullName>
    </recommendedName>
</protein>
<comment type="caution">
    <text evidence="3">The sequence shown here is derived from an EMBL/GenBank/DDBJ whole genome shotgun (WGS) entry which is preliminary data.</text>
</comment>
<proteinExistence type="predicted"/>
<dbReference type="AlphaFoldDB" id="A0A7K0DSL8"/>
<keyword evidence="4" id="KW-1185">Reference proteome</keyword>
<accession>A0A7K0DSL8</accession>
<dbReference type="Gene3D" id="1.10.1780.10">
    <property type="entry name" value="Clp, N-terminal domain"/>
    <property type="match status" value="1"/>
</dbReference>
<name>A0A7K0DSL8_9NOCA</name>